<comment type="caution">
    <text evidence="9">The sequence shown here is derived from an EMBL/GenBank/DDBJ whole genome shotgun (WGS) entry which is preliminary data.</text>
</comment>
<evidence type="ECO:0000256" key="1">
    <source>
        <dbReference type="ARBA" id="ARBA00007957"/>
    </source>
</evidence>
<dbReference type="GO" id="GO:0000976">
    <property type="term" value="F:transcription cis-regulatory region binding"/>
    <property type="evidence" value="ECO:0007669"/>
    <property type="project" value="TreeGrafter"/>
</dbReference>
<evidence type="ECO:0000256" key="8">
    <source>
        <dbReference type="PIRSR" id="PIRSR602481-2"/>
    </source>
</evidence>
<evidence type="ECO:0000256" key="6">
    <source>
        <dbReference type="ARBA" id="ARBA00023163"/>
    </source>
</evidence>
<dbReference type="InterPro" id="IPR036390">
    <property type="entry name" value="WH_DNA-bd_sf"/>
</dbReference>
<organism evidence="9 10">
    <name type="scientific">Niallia circulans</name>
    <name type="common">Bacillus circulans</name>
    <dbReference type="NCBI Taxonomy" id="1397"/>
    <lineage>
        <taxon>Bacteria</taxon>
        <taxon>Bacillati</taxon>
        <taxon>Bacillota</taxon>
        <taxon>Bacilli</taxon>
        <taxon>Bacillales</taxon>
        <taxon>Bacillaceae</taxon>
        <taxon>Niallia</taxon>
    </lineage>
</organism>
<keyword evidence="4" id="KW-0805">Transcription regulation</keyword>
<evidence type="ECO:0000313" key="9">
    <source>
        <dbReference type="EMBL" id="TRZ35784.1"/>
    </source>
</evidence>
<comment type="cofactor">
    <cofactor evidence="8">
        <name>Mn(2+)</name>
        <dbReference type="ChEBI" id="CHEBI:29035"/>
    </cofactor>
    <cofactor evidence="8">
        <name>Fe(2+)</name>
        <dbReference type="ChEBI" id="CHEBI:29033"/>
    </cofactor>
    <text evidence="8">Binds 1 Mn(2+) or Fe(2+) ion per subunit.</text>
</comment>
<dbReference type="CDD" id="cd07153">
    <property type="entry name" value="Fur_like"/>
    <property type="match status" value="1"/>
</dbReference>
<comment type="similarity">
    <text evidence="1">Belongs to the Fur family.</text>
</comment>
<name>A0A553SFL9_NIACI</name>
<feature type="binding site" evidence="7">
    <location>
        <position position="134"/>
    </location>
    <ligand>
        <name>Zn(2+)</name>
        <dbReference type="ChEBI" id="CHEBI:29105"/>
    </ligand>
</feature>
<keyword evidence="8" id="KW-0408">Iron</keyword>
<dbReference type="AlphaFoldDB" id="A0A553SFL9"/>
<dbReference type="Pfam" id="PF01475">
    <property type="entry name" value="FUR"/>
    <property type="match status" value="1"/>
</dbReference>
<dbReference type="GO" id="GO:0003700">
    <property type="term" value="F:DNA-binding transcription factor activity"/>
    <property type="evidence" value="ECO:0007669"/>
    <property type="project" value="InterPro"/>
</dbReference>
<dbReference type="InterPro" id="IPR043135">
    <property type="entry name" value="Fur_C"/>
</dbReference>
<dbReference type="STRING" id="1397.ABW02_12460"/>
<gene>
    <name evidence="9" type="ORF">CEQ21_09120</name>
</gene>
<keyword evidence="2" id="KW-0678">Repressor</keyword>
<dbReference type="InterPro" id="IPR002481">
    <property type="entry name" value="FUR"/>
</dbReference>
<dbReference type="PANTHER" id="PTHR33202:SF8">
    <property type="entry name" value="PEROXIDE-RESPONSIVE REPRESSOR PERR"/>
    <property type="match status" value="1"/>
</dbReference>
<proteinExistence type="inferred from homology"/>
<dbReference type="SUPFAM" id="SSF46785">
    <property type="entry name" value="Winged helix' DNA-binding domain"/>
    <property type="match status" value="1"/>
</dbReference>
<evidence type="ECO:0000256" key="7">
    <source>
        <dbReference type="PIRSR" id="PIRSR602481-1"/>
    </source>
</evidence>
<evidence type="ECO:0000256" key="4">
    <source>
        <dbReference type="ARBA" id="ARBA00023015"/>
    </source>
</evidence>
<dbReference type="GO" id="GO:0045892">
    <property type="term" value="P:negative regulation of DNA-templated transcription"/>
    <property type="evidence" value="ECO:0007669"/>
    <property type="project" value="TreeGrafter"/>
</dbReference>
<reference evidence="10" key="1">
    <citation type="submission" date="2018-10" db="EMBL/GenBank/DDBJ databases">
        <title>FDA dAtabase for Regulatory Grade micrObial Sequences (FDA-ARGOS): Supporting development and validation of Infectious Disease Dx tests.</title>
        <authorList>
            <person name="Minogue T."/>
            <person name="Wolcott M."/>
            <person name="Wasieloski L."/>
            <person name="Aguilar W."/>
            <person name="Moore D."/>
            <person name="Tallon L."/>
            <person name="Sadzewicz L."/>
            <person name="Sengamalay N."/>
            <person name="Ott S."/>
            <person name="Godinez A."/>
            <person name="Nagaraj S."/>
            <person name="Vavikolanu K."/>
            <person name="Vyas G."/>
            <person name="Nadendla S."/>
            <person name="George J."/>
            <person name="Sichtig H."/>
        </authorList>
    </citation>
    <scope>NUCLEOTIDE SEQUENCE [LARGE SCALE GENOMIC DNA]</scope>
    <source>
        <strain evidence="10">FDAARGOS_343</strain>
    </source>
</reference>
<protein>
    <submittedName>
        <fullName evidence="9">Transcriptional repressor</fullName>
    </submittedName>
</protein>
<evidence type="ECO:0000313" key="10">
    <source>
        <dbReference type="Proteomes" id="UP000319837"/>
    </source>
</evidence>
<dbReference type="GO" id="GO:0008270">
    <property type="term" value="F:zinc ion binding"/>
    <property type="evidence" value="ECO:0007669"/>
    <property type="project" value="TreeGrafter"/>
</dbReference>
<evidence type="ECO:0000256" key="3">
    <source>
        <dbReference type="ARBA" id="ARBA00022833"/>
    </source>
</evidence>
<sequence length="140" mass="16279">MLSIENAVQSLKEKNIRLTPQRHELINILSKGNKHWTVEELYQLLNESMPSVSITTVYNNINLFCELGLVKEIQFGESLSKYEWKKEDHYHIVCSECGEMVDVWYPALKEVEVFAQSISKFNISSHNLQFYGTCSNCEQK</sequence>
<accession>A0A553SFL9</accession>
<evidence type="ECO:0000256" key="2">
    <source>
        <dbReference type="ARBA" id="ARBA00022491"/>
    </source>
</evidence>
<keyword evidence="5" id="KW-0238">DNA-binding</keyword>
<keyword evidence="3 7" id="KW-0862">Zinc</keyword>
<dbReference type="RefSeq" id="WP_185764339.1">
    <property type="nucleotide sequence ID" value="NZ_RIBP01000004.1"/>
</dbReference>
<dbReference type="Proteomes" id="UP000319837">
    <property type="component" value="Unassembled WGS sequence"/>
</dbReference>
<dbReference type="Gene3D" id="3.30.1490.190">
    <property type="match status" value="1"/>
</dbReference>
<dbReference type="InterPro" id="IPR036388">
    <property type="entry name" value="WH-like_DNA-bd_sf"/>
</dbReference>
<feature type="binding site" evidence="8">
    <location>
        <position position="126"/>
    </location>
    <ligand>
        <name>Fe cation</name>
        <dbReference type="ChEBI" id="CHEBI:24875"/>
    </ligand>
</feature>
<dbReference type="PANTHER" id="PTHR33202">
    <property type="entry name" value="ZINC UPTAKE REGULATION PROTEIN"/>
    <property type="match status" value="1"/>
</dbReference>
<comment type="cofactor">
    <cofactor evidence="7">
        <name>Zn(2+)</name>
        <dbReference type="ChEBI" id="CHEBI:29105"/>
    </cofactor>
    <text evidence="7">Binds 1 zinc ion per subunit.</text>
</comment>
<keyword evidence="6" id="KW-0804">Transcription</keyword>
<dbReference type="Gene3D" id="1.10.10.10">
    <property type="entry name" value="Winged helix-like DNA-binding domain superfamily/Winged helix DNA-binding domain"/>
    <property type="match status" value="1"/>
</dbReference>
<feature type="binding site" evidence="7">
    <location>
        <position position="94"/>
    </location>
    <ligand>
        <name>Zn(2+)</name>
        <dbReference type="ChEBI" id="CHEBI:29105"/>
    </ligand>
</feature>
<evidence type="ECO:0000256" key="5">
    <source>
        <dbReference type="ARBA" id="ARBA00023125"/>
    </source>
</evidence>
<feature type="binding site" evidence="7">
    <location>
        <position position="137"/>
    </location>
    <ligand>
        <name>Zn(2+)</name>
        <dbReference type="ChEBI" id="CHEBI:29105"/>
    </ligand>
</feature>
<keyword evidence="7" id="KW-0479">Metal-binding</keyword>
<dbReference type="GO" id="GO:1900376">
    <property type="term" value="P:regulation of secondary metabolite biosynthetic process"/>
    <property type="evidence" value="ECO:0007669"/>
    <property type="project" value="TreeGrafter"/>
</dbReference>
<feature type="binding site" evidence="7">
    <location>
        <position position="97"/>
    </location>
    <ligand>
        <name>Zn(2+)</name>
        <dbReference type="ChEBI" id="CHEBI:29105"/>
    </ligand>
</feature>
<dbReference type="EMBL" id="RIBP01000004">
    <property type="protein sequence ID" value="TRZ35784.1"/>
    <property type="molecule type" value="Genomic_DNA"/>
</dbReference>